<keyword evidence="1" id="KW-0067">ATP-binding</keyword>
<dbReference type="Proteomes" id="UP001271780">
    <property type="component" value="Unassembled WGS sequence"/>
</dbReference>
<organism evidence="1 2">
    <name type="scientific">Mesorhizobium dulcispinae</name>
    <dbReference type="NCBI Taxonomy" id="3072316"/>
    <lineage>
        <taxon>Bacteria</taxon>
        <taxon>Pseudomonadati</taxon>
        <taxon>Pseudomonadota</taxon>
        <taxon>Alphaproteobacteria</taxon>
        <taxon>Hyphomicrobiales</taxon>
        <taxon>Phyllobacteriaceae</taxon>
        <taxon>Mesorhizobium</taxon>
    </lineage>
</organism>
<evidence type="ECO:0000313" key="2">
    <source>
        <dbReference type="Proteomes" id="UP001271780"/>
    </source>
</evidence>
<gene>
    <name evidence="1" type="ORF">RFM27_07615</name>
</gene>
<accession>A0ABU4XBP0</accession>
<dbReference type="Gene3D" id="3.40.50.300">
    <property type="entry name" value="P-loop containing nucleotide triphosphate hydrolases"/>
    <property type="match status" value="1"/>
</dbReference>
<dbReference type="RefSeq" id="WP_320316242.1">
    <property type="nucleotide sequence ID" value="NZ_JAVIIX010000004.1"/>
</dbReference>
<protein>
    <submittedName>
        <fullName evidence="1">ATP-binding protein</fullName>
    </submittedName>
</protein>
<dbReference type="InterPro" id="IPR027417">
    <property type="entry name" value="P-loop_NTPase"/>
</dbReference>
<reference evidence="1 2" key="1">
    <citation type="submission" date="2023-08" db="EMBL/GenBank/DDBJ databases">
        <title>Implementing the SeqCode for naming new Mesorhizobium species isolated from Vachellia karroo root nodules.</title>
        <authorList>
            <person name="Van Lill M."/>
        </authorList>
    </citation>
    <scope>NUCLEOTIDE SEQUENCE [LARGE SCALE GENOMIC DNA]</scope>
    <source>
        <strain evidence="1 2">VK23A</strain>
    </source>
</reference>
<keyword evidence="2" id="KW-1185">Reference proteome</keyword>
<dbReference type="Pfam" id="PF13671">
    <property type="entry name" value="AAA_33"/>
    <property type="match status" value="1"/>
</dbReference>
<keyword evidence="1" id="KW-0547">Nucleotide-binding</keyword>
<sequence length="159" mass="17738">MPTLYLLCGKIAAGKSTLASRLATRPATLLISEDHWTSALFAEDLKTIDDYARCSARLRAAMGPHVVDILRHGLSVVLDFPANTVAYRHWMRSLADKAGVSHELHYLDVPDAVCRQRLRERNASRGHQFQVSEAEYDLFSSHFVPPGPAEEFNVVVHTV</sequence>
<dbReference type="GO" id="GO:0005524">
    <property type="term" value="F:ATP binding"/>
    <property type="evidence" value="ECO:0007669"/>
    <property type="project" value="UniProtKB-KW"/>
</dbReference>
<proteinExistence type="predicted"/>
<name>A0ABU4XBP0_9HYPH</name>
<evidence type="ECO:0000313" key="1">
    <source>
        <dbReference type="EMBL" id="MDX8471933.1"/>
    </source>
</evidence>
<dbReference type="EMBL" id="JAVIIZ010000003">
    <property type="protein sequence ID" value="MDX8471933.1"/>
    <property type="molecule type" value="Genomic_DNA"/>
</dbReference>
<comment type="caution">
    <text evidence="1">The sequence shown here is derived from an EMBL/GenBank/DDBJ whole genome shotgun (WGS) entry which is preliminary data.</text>
</comment>
<dbReference type="SUPFAM" id="SSF52540">
    <property type="entry name" value="P-loop containing nucleoside triphosphate hydrolases"/>
    <property type="match status" value="1"/>
</dbReference>